<feature type="compositionally biased region" description="Low complexity" evidence="1">
    <location>
        <begin position="60"/>
        <end position="73"/>
    </location>
</feature>
<keyword evidence="3" id="KW-1185">Reference proteome</keyword>
<dbReference type="AlphaFoldDB" id="A0AAD4R191"/>
<evidence type="ECO:0000313" key="2">
    <source>
        <dbReference type="EMBL" id="KAI1703289.1"/>
    </source>
</evidence>
<evidence type="ECO:0000313" key="3">
    <source>
        <dbReference type="Proteomes" id="UP001201812"/>
    </source>
</evidence>
<organism evidence="2 3">
    <name type="scientific">Ditylenchus destructor</name>
    <dbReference type="NCBI Taxonomy" id="166010"/>
    <lineage>
        <taxon>Eukaryota</taxon>
        <taxon>Metazoa</taxon>
        <taxon>Ecdysozoa</taxon>
        <taxon>Nematoda</taxon>
        <taxon>Chromadorea</taxon>
        <taxon>Rhabditida</taxon>
        <taxon>Tylenchina</taxon>
        <taxon>Tylenchomorpha</taxon>
        <taxon>Sphaerularioidea</taxon>
        <taxon>Anguinidae</taxon>
        <taxon>Anguininae</taxon>
        <taxon>Ditylenchus</taxon>
    </lineage>
</organism>
<dbReference type="EMBL" id="JAKKPZ010000085">
    <property type="protein sequence ID" value="KAI1703289.1"/>
    <property type="molecule type" value="Genomic_DNA"/>
</dbReference>
<evidence type="ECO:0000256" key="1">
    <source>
        <dbReference type="SAM" id="MobiDB-lite"/>
    </source>
</evidence>
<comment type="caution">
    <text evidence="2">The sequence shown here is derived from an EMBL/GenBank/DDBJ whole genome shotgun (WGS) entry which is preliminary data.</text>
</comment>
<gene>
    <name evidence="2" type="ORF">DdX_15024</name>
</gene>
<accession>A0AAD4R191</accession>
<dbReference type="Proteomes" id="UP001201812">
    <property type="component" value="Unassembled WGS sequence"/>
</dbReference>
<feature type="region of interest" description="Disordered" evidence="1">
    <location>
        <begin position="48"/>
        <end position="73"/>
    </location>
</feature>
<protein>
    <submittedName>
        <fullName evidence="2">Uncharacterized protein</fullName>
    </submittedName>
</protein>
<name>A0AAD4R191_9BILA</name>
<feature type="compositionally biased region" description="Acidic residues" evidence="1">
    <location>
        <begin position="50"/>
        <end position="59"/>
    </location>
</feature>
<proteinExistence type="predicted"/>
<reference evidence="2" key="1">
    <citation type="submission" date="2022-01" db="EMBL/GenBank/DDBJ databases">
        <title>Genome Sequence Resource for Two Populations of Ditylenchus destructor, the Migratory Endoparasitic Phytonematode.</title>
        <authorList>
            <person name="Zhang H."/>
            <person name="Lin R."/>
            <person name="Xie B."/>
        </authorList>
    </citation>
    <scope>NUCLEOTIDE SEQUENCE</scope>
    <source>
        <strain evidence="2">BazhouSP</strain>
    </source>
</reference>
<sequence length="73" mass="8048">MTSKDIVVAAKAQLNDVEIQTFPKDVNVKKLITNMHHLGKFYTPVAAANDDSDENEESENSNISLNSQNISDV</sequence>